<evidence type="ECO:0000259" key="4">
    <source>
        <dbReference type="Pfam" id="PF01420"/>
    </source>
</evidence>
<proteinExistence type="inferred from homology"/>
<comment type="similarity">
    <text evidence="1">Belongs to the type-I restriction system S methylase family.</text>
</comment>
<dbReference type="PANTHER" id="PTHR30408:SF12">
    <property type="entry name" value="TYPE I RESTRICTION ENZYME MJAVIII SPECIFICITY SUBUNIT"/>
    <property type="match status" value="1"/>
</dbReference>
<dbReference type="GO" id="GO:0016787">
    <property type="term" value="F:hydrolase activity"/>
    <property type="evidence" value="ECO:0007669"/>
    <property type="project" value="UniProtKB-KW"/>
</dbReference>
<dbReference type="InterPro" id="IPR052021">
    <property type="entry name" value="Type-I_RS_S_subunit"/>
</dbReference>
<evidence type="ECO:0000313" key="6">
    <source>
        <dbReference type="Proteomes" id="UP001430544"/>
    </source>
</evidence>
<gene>
    <name evidence="5" type="ORF">LN473_01790</name>
</gene>
<name>A0ABS8L5X1_9XANT</name>
<dbReference type="InterPro" id="IPR044946">
    <property type="entry name" value="Restrct_endonuc_typeI_TRD_sf"/>
</dbReference>
<protein>
    <submittedName>
        <fullName evidence="5">Restriction endonuclease subunit S</fullName>
        <ecNumber evidence="5">3.1.21.-</ecNumber>
    </submittedName>
</protein>
<organism evidence="5 6">
    <name type="scientific">Xanthomonas vesicatoria</name>
    <dbReference type="NCBI Taxonomy" id="56460"/>
    <lineage>
        <taxon>Bacteria</taxon>
        <taxon>Pseudomonadati</taxon>
        <taxon>Pseudomonadota</taxon>
        <taxon>Gammaproteobacteria</taxon>
        <taxon>Lysobacterales</taxon>
        <taxon>Lysobacteraceae</taxon>
        <taxon>Xanthomonas</taxon>
    </lineage>
</organism>
<dbReference type="RefSeq" id="WP_052318628.1">
    <property type="nucleotide sequence ID" value="NZ_CP018470.1"/>
</dbReference>
<feature type="domain" description="Type I restriction modification DNA specificity" evidence="4">
    <location>
        <begin position="76"/>
        <end position="224"/>
    </location>
</feature>
<dbReference type="GO" id="GO:0004519">
    <property type="term" value="F:endonuclease activity"/>
    <property type="evidence" value="ECO:0007669"/>
    <property type="project" value="UniProtKB-KW"/>
</dbReference>
<evidence type="ECO:0000313" key="5">
    <source>
        <dbReference type="EMBL" id="MCC8620746.1"/>
    </source>
</evidence>
<keyword evidence="2" id="KW-0680">Restriction system</keyword>
<dbReference type="EMBL" id="JAJIUN010000005">
    <property type="protein sequence ID" value="MCC8620746.1"/>
    <property type="molecule type" value="Genomic_DNA"/>
</dbReference>
<keyword evidence="5" id="KW-0540">Nuclease</keyword>
<dbReference type="InterPro" id="IPR000055">
    <property type="entry name" value="Restrct_endonuc_typeI_TRD"/>
</dbReference>
<dbReference type="Pfam" id="PF01420">
    <property type="entry name" value="Methylase_S"/>
    <property type="match status" value="1"/>
</dbReference>
<dbReference type="Gene3D" id="3.90.220.20">
    <property type="entry name" value="DNA methylase specificity domains"/>
    <property type="match status" value="2"/>
</dbReference>
<comment type="caution">
    <text evidence="5">The sequence shown here is derived from an EMBL/GenBank/DDBJ whole genome shotgun (WGS) entry which is preliminary data.</text>
</comment>
<evidence type="ECO:0000256" key="3">
    <source>
        <dbReference type="ARBA" id="ARBA00023125"/>
    </source>
</evidence>
<dbReference type="Gene3D" id="1.10.287.1120">
    <property type="entry name" value="Bipartite methylase S protein"/>
    <property type="match status" value="1"/>
</dbReference>
<dbReference type="EC" id="3.1.21.-" evidence="5"/>
<keyword evidence="5" id="KW-0255">Endonuclease</keyword>
<dbReference type="CDD" id="cd17288">
    <property type="entry name" value="RMtype1_S_LlaAI06ORF1089P_TRD1-CR1_like"/>
    <property type="match status" value="1"/>
</dbReference>
<keyword evidence="5" id="KW-0378">Hydrolase</keyword>
<dbReference type="Proteomes" id="UP001430544">
    <property type="component" value="Unassembled WGS sequence"/>
</dbReference>
<reference evidence="5" key="1">
    <citation type="submission" date="2021-11" db="EMBL/GenBank/DDBJ databases">
        <title>Genome resources and taxonomic validation of 89 Xanthomonas strains.</title>
        <authorList>
            <person name="Tambong J.T."/>
        </authorList>
    </citation>
    <scope>NUCLEOTIDE SEQUENCE</scope>
    <source>
        <strain evidence="5">Bv 5-4A</strain>
    </source>
</reference>
<accession>A0ABS8L5X1</accession>
<sequence>MNGSALQEVPIATLRAFKIALPPTKDEQLSIAEALNAADAMIDSLEQLLTKKRQLKQGAMQELLTGKRRLPGFDGDWHKKRLGELLSIRHGRSQAMVECDGGDYPILATGGQIGWASAYLHDRPSVLIGRKGTIDQPRYMDTPFWSVDTLFYSEVLSPNVAKFLYYRFCLIDWMRHNEASGVPSLGAKVIESIEIHCPDSDEQQVIADTLSDIDTEVSALEARLTKARALKQAMAQALLTGRIRLVEPAA</sequence>
<dbReference type="PANTHER" id="PTHR30408">
    <property type="entry name" value="TYPE-1 RESTRICTION ENZYME ECOKI SPECIFICITY PROTEIN"/>
    <property type="match status" value="1"/>
</dbReference>
<keyword evidence="3" id="KW-0238">DNA-binding</keyword>
<evidence type="ECO:0000256" key="1">
    <source>
        <dbReference type="ARBA" id="ARBA00010923"/>
    </source>
</evidence>
<evidence type="ECO:0000256" key="2">
    <source>
        <dbReference type="ARBA" id="ARBA00022747"/>
    </source>
</evidence>
<dbReference type="SUPFAM" id="SSF116734">
    <property type="entry name" value="DNA methylase specificity domain"/>
    <property type="match status" value="2"/>
</dbReference>
<keyword evidence="6" id="KW-1185">Reference proteome</keyword>